<evidence type="ECO:0000313" key="3">
    <source>
        <dbReference type="Proteomes" id="UP000185639"/>
    </source>
</evidence>
<gene>
    <name evidence="2" type="ORF">SAMN05421686_107253</name>
</gene>
<dbReference type="EMBL" id="FTOH01000007">
    <property type="protein sequence ID" value="SIT01687.1"/>
    <property type="molecule type" value="Genomic_DNA"/>
</dbReference>
<sequence>MYMALKHSHIGFVYLSFILFVVRFVLANYKPLLNSNKALNIATHGINTLLLITAGALCVTLSQYPFEAAWVTAKLLGLIAYVVLGVIAIKKVNVKAFVLALVVFVYIFGVAKAHSALSWVGILTA</sequence>
<dbReference type="Pfam" id="PF04247">
    <property type="entry name" value="SirB"/>
    <property type="match status" value="1"/>
</dbReference>
<dbReference type="AlphaFoldDB" id="A0A1N7NTP5"/>
<keyword evidence="1" id="KW-0812">Transmembrane</keyword>
<keyword evidence="3" id="KW-1185">Reference proteome</keyword>
<organism evidence="2 3">
    <name type="scientific">Thalassolituus maritimus</name>
    <dbReference type="NCBI Taxonomy" id="484498"/>
    <lineage>
        <taxon>Bacteria</taxon>
        <taxon>Pseudomonadati</taxon>
        <taxon>Pseudomonadota</taxon>
        <taxon>Gammaproteobacteria</taxon>
        <taxon>Oceanospirillales</taxon>
        <taxon>Oceanospirillaceae</taxon>
        <taxon>Thalassolituus</taxon>
    </lineage>
</organism>
<dbReference type="OrthoDB" id="5588650at2"/>
<keyword evidence="1" id="KW-0472">Membrane</keyword>
<dbReference type="Proteomes" id="UP000185639">
    <property type="component" value="Unassembled WGS sequence"/>
</dbReference>
<protein>
    <submittedName>
        <fullName evidence="2">Uncharacterized membrane protein SirB2</fullName>
    </submittedName>
</protein>
<dbReference type="InterPro" id="IPR007360">
    <property type="entry name" value="SirB"/>
</dbReference>
<dbReference type="STRING" id="484498.SAMN05421686_107253"/>
<feature type="transmembrane region" description="Helical" evidence="1">
    <location>
        <begin position="41"/>
        <end position="62"/>
    </location>
</feature>
<evidence type="ECO:0000256" key="1">
    <source>
        <dbReference type="SAM" id="Phobius"/>
    </source>
</evidence>
<dbReference type="RefSeq" id="WP_076516658.1">
    <property type="nucleotide sequence ID" value="NZ_FTOH01000007.1"/>
</dbReference>
<dbReference type="GO" id="GO:0005886">
    <property type="term" value="C:plasma membrane"/>
    <property type="evidence" value="ECO:0007669"/>
    <property type="project" value="TreeGrafter"/>
</dbReference>
<dbReference type="PANTHER" id="PTHR39594">
    <property type="entry name" value="PROTEIN YCHQ"/>
    <property type="match status" value="1"/>
</dbReference>
<reference evidence="3" key="1">
    <citation type="submission" date="2017-01" db="EMBL/GenBank/DDBJ databases">
        <authorList>
            <person name="Varghese N."/>
            <person name="Submissions S."/>
        </authorList>
    </citation>
    <scope>NUCLEOTIDE SEQUENCE [LARGE SCALE GENOMIC DNA]</scope>
    <source>
        <strain evidence="3">DSM 24913</strain>
    </source>
</reference>
<accession>A0A1N7NTP5</accession>
<name>A0A1N7NTP5_9GAMM</name>
<feature type="transmembrane region" description="Helical" evidence="1">
    <location>
        <begin position="68"/>
        <end position="89"/>
    </location>
</feature>
<feature type="transmembrane region" description="Helical" evidence="1">
    <location>
        <begin position="12"/>
        <end position="29"/>
    </location>
</feature>
<evidence type="ECO:0000313" key="2">
    <source>
        <dbReference type="EMBL" id="SIT01687.1"/>
    </source>
</evidence>
<dbReference type="PIRSF" id="PIRSF005610">
    <property type="entry name" value="SirB"/>
    <property type="match status" value="1"/>
</dbReference>
<proteinExistence type="predicted"/>
<feature type="transmembrane region" description="Helical" evidence="1">
    <location>
        <begin position="96"/>
        <end position="122"/>
    </location>
</feature>
<dbReference type="PANTHER" id="PTHR39594:SF1">
    <property type="entry name" value="PROTEIN YCHQ"/>
    <property type="match status" value="1"/>
</dbReference>
<keyword evidence="1" id="KW-1133">Transmembrane helix</keyword>